<organism evidence="2 3">
    <name type="scientific">Drosophila hydei</name>
    <name type="common">Fruit fly</name>
    <dbReference type="NCBI Taxonomy" id="7224"/>
    <lineage>
        <taxon>Eukaryota</taxon>
        <taxon>Metazoa</taxon>
        <taxon>Ecdysozoa</taxon>
        <taxon>Arthropoda</taxon>
        <taxon>Hexapoda</taxon>
        <taxon>Insecta</taxon>
        <taxon>Pterygota</taxon>
        <taxon>Neoptera</taxon>
        <taxon>Endopterygota</taxon>
        <taxon>Diptera</taxon>
        <taxon>Brachycera</taxon>
        <taxon>Muscomorpha</taxon>
        <taxon>Ephydroidea</taxon>
        <taxon>Drosophilidae</taxon>
        <taxon>Drosophila</taxon>
    </lineage>
</organism>
<evidence type="ECO:0000313" key="3">
    <source>
        <dbReference type="RefSeq" id="XP_023170751.2"/>
    </source>
</evidence>
<dbReference type="OMA" id="YDMLMKR"/>
<dbReference type="OrthoDB" id="7872207at2759"/>
<accession>A0A6J1M287</accession>
<dbReference type="KEGG" id="dhe:111599353"/>
<sequence>MDEPIVSIYDMLMKRYRQQRREDLQGQKDSLLNRPARDIRLSCAAQLQSHTTSQSSMDKKTRLRLTRPRSTMDNMSSCKMSTNVTATHLTKKQSGVLLQPPIKKEVLNHLVAKMSGLNRKQMVGAAVATSASDKPTSSLSKKRSKNVKAMKSSHGSGEFSKSRNRLVLSPRHTNRQLKPQIKRDKLKVNSELKQLQQQQQHQQQQLEQLELHQQQQLQKQQQRRLKNADSAQQKHRVRTRISKISVTVKEASVEKATRHRL</sequence>
<dbReference type="GeneID" id="111599353"/>
<evidence type="ECO:0000313" key="2">
    <source>
        <dbReference type="Proteomes" id="UP000504633"/>
    </source>
</evidence>
<keyword evidence="2" id="KW-1185">Reference proteome</keyword>
<dbReference type="Proteomes" id="UP000504633">
    <property type="component" value="Unplaced"/>
</dbReference>
<feature type="compositionally biased region" description="Polar residues" evidence="1">
    <location>
        <begin position="129"/>
        <end position="139"/>
    </location>
</feature>
<protein>
    <submittedName>
        <fullName evidence="3">Hairy/enhancer-of-split related with YRPW motif protein</fullName>
    </submittedName>
</protein>
<dbReference type="AlphaFoldDB" id="A0A6J1M287"/>
<gene>
    <name evidence="3" type="primary">LOC111599353</name>
</gene>
<feature type="region of interest" description="Disordered" evidence="1">
    <location>
        <begin position="128"/>
        <end position="179"/>
    </location>
</feature>
<feature type="region of interest" description="Disordered" evidence="1">
    <location>
        <begin position="218"/>
        <end position="243"/>
    </location>
</feature>
<reference evidence="3" key="1">
    <citation type="submission" date="2025-08" db="UniProtKB">
        <authorList>
            <consortium name="RefSeq"/>
        </authorList>
    </citation>
    <scope>IDENTIFICATION</scope>
    <source>
        <strain evidence="3">15085-1641.00</strain>
        <tissue evidence="3">Whole body</tissue>
    </source>
</reference>
<evidence type="ECO:0000256" key="1">
    <source>
        <dbReference type="SAM" id="MobiDB-lite"/>
    </source>
</evidence>
<proteinExistence type="predicted"/>
<name>A0A6J1M287_DROHY</name>
<dbReference type="RefSeq" id="XP_023170751.2">
    <property type="nucleotide sequence ID" value="XM_023314983.2"/>
</dbReference>